<organism evidence="2 3">
    <name type="scientific">Kaistella yananensis</name>
    <dbReference type="NCBI Taxonomy" id="2989820"/>
    <lineage>
        <taxon>Bacteria</taxon>
        <taxon>Pseudomonadati</taxon>
        <taxon>Bacteroidota</taxon>
        <taxon>Flavobacteriia</taxon>
        <taxon>Flavobacteriales</taxon>
        <taxon>Weeksellaceae</taxon>
        <taxon>Chryseobacterium group</taxon>
        <taxon>Kaistella</taxon>
    </lineage>
</organism>
<keyword evidence="2" id="KW-0808">Transferase</keyword>
<dbReference type="PROSITE" id="PS51186">
    <property type="entry name" value="GNAT"/>
    <property type="match status" value="1"/>
</dbReference>
<evidence type="ECO:0000313" key="2">
    <source>
        <dbReference type="EMBL" id="MCW4451734.1"/>
    </source>
</evidence>
<dbReference type="CDD" id="cd04301">
    <property type="entry name" value="NAT_SF"/>
    <property type="match status" value="1"/>
</dbReference>
<dbReference type="GO" id="GO:0016746">
    <property type="term" value="F:acyltransferase activity"/>
    <property type="evidence" value="ECO:0007669"/>
    <property type="project" value="UniProtKB-KW"/>
</dbReference>
<dbReference type="EMBL" id="JAPCHZ010000002">
    <property type="protein sequence ID" value="MCW4451734.1"/>
    <property type="molecule type" value="Genomic_DNA"/>
</dbReference>
<proteinExistence type="predicted"/>
<dbReference type="SUPFAM" id="SSF55729">
    <property type="entry name" value="Acyl-CoA N-acyltransferases (Nat)"/>
    <property type="match status" value="1"/>
</dbReference>
<gene>
    <name evidence="2" type="ORF">OK344_05870</name>
</gene>
<feature type="domain" description="N-acetyltransferase" evidence="1">
    <location>
        <begin position="9"/>
        <end position="151"/>
    </location>
</feature>
<name>A0ABT3JLU9_9FLAO</name>
<evidence type="ECO:0000259" key="1">
    <source>
        <dbReference type="PROSITE" id="PS51186"/>
    </source>
</evidence>
<dbReference type="Pfam" id="PF13673">
    <property type="entry name" value="Acetyltransf_10"/>
    <property type="match status" value="1"/>
</dbReference>
<dbReference type="EC" id="2.3.1.-" evidence="2"/>
<accession>A0ABT3JLU9</accession>
<protein>
    <submittedName>
        <fullName evidence="2">GNAT family N-acetyltransferase</fullName>
        <ecNumber evidence="2">2.3.1.-</ecNumber>
    </submittedName>
</protein>
<reference evidence="2 3" key="1">
    <citation type="submission" date="2022-10" db="EMBL/GenBank/DDBJ databases">
        <title>Kaistella sp. BT-6-1-3.</title>
        <authorList>
            <person name="Ai J."/>
            <person name="Deng Z."/>
        </authorList>
    </citation>
    <scope>NUCLEOTIDE SEQUENCE [LARGE SCALE GENOMIC DNA]</scope>
    <source>
        <strain evidence="2 3">BT6-1-3</strain>
    </source>
</reference>
<dbReference type="Proteomes" id="UP001209107">
    <property type="component" value="Unassembled WGS sequence"/>
</dbReference>
<dbReference type="InterPro" id="IPR016181">
    <property type="entry name" value="Acyl_CoA_acyltransferase"/>
</dbReference>
<dbReference type="InterPro" id="IPR000182">
    <property type="entry name" value="GNAT_dom"/>
</dbReference>
<dbReference type="RefSeq" id="WP_265143905.1">
    <property type="nucleotide sequence ID" value="NZ_JAPCHZ010000002.1"/>
</dbReference>
<comment type="caution">
    <text evidence="2">The sequence shown here is derived from an EMBL/GenBank/DDBJ whole genome shotgun (WGS) entry which is preliminary data.</text>
</comment>
<keyword evidence="2" id="KW-0012">Acyltransferase</keyword>
<keyword evidence="3" id="KW-1185">Reference proteome</keyword>
<dbReference type="Gene3D" id="3.40.630.30">
    <property type="match status" value="1"/>
</dbReference>
<sequence>MQTIHWKIKSFTELSVTELYEILRIRQAVFVVEQTCNYLDADGYDDKAVHLWAETNGEILAYCRLFDSGIKYHEASIGRVLTNSNYRNLRLGKTLMKFALLTIQARFRAVDVRISAQDYLLKFYSEFGFQDTGKKYLEDDIPHTEMLKSYKYV</sequence>
<evidence type="ECO:0000313" key="3">
    <source>
        <dbReference type="Proteomes" id="UP001209107"/>
    </source>
</evidence>